<dbReference type="GO" id="GO:0005801">
    <property type="term" value="C:cis-Golgi network"/>
    <property type="evidence" value="ECO:0007669"/>
    <property type="project" value="InterPro"/>
</dbReference>
<organism evidence="11 12">
    <name type="scientific">Raphidocelis subcapitata</name>
    <dbReference type="NCBI Taxonomy" id="307507"/>
    <lineage>
        <taxon>Eukaryota</taxon>
        <taxon>Viridiplantae</taxon>
        <taxon>Chlorophyta</taxon>
        <taxon>core chlorophytes</taxon>
        <taxon>Chlorophyceae</taxon>
        <taxon>CS clade</taxon>
        <taxon>Sphaeropleales</taxon>
        <taxon>Selenastraceae</taxon>
        <taxon>Raphidocelis</taxon>
    </lineage>
</organism>
<dbReference type="AlphaFoldDB" id="A0A2V0NY86"/>
<dbReference type="PANTHER" id="PTHR21094">
    <property type="entry name" value="GOS-28 SNARE- RELATED"/>
    <property type="match status" value="1"/>
</dbReference>
<keyword evidence="4 10" id="KW-0812">Transmembrane</keyword>
<keyword evidence="5" id="KW-0653">Protein transport</keyword>
<evidence type="ECO:0000256" key="1">
    <source>
        <dbReference type="ARBA" id="ARBA00004409"/>
    </source>
</evidence>
<evidence type="ECO:0000313" key="12">
    <source>
        <dbReference type="Proteomes" id="UP000247498"/>
    </source>
</evidence>
<keyword evidence="8 10" id="KW-0472">Membrane</keyword>
<dbReference type="FunCoup" id="A0A2V0NY86">
    <property type="interactions" value="2162"/>
</dbReference>
<dbReference type="GO" id="GO:0031201">
    <property type="term" value="C:SNARE complex"/>
    <property type="evidence" value="ECO:0007669"/>
    <property type="project" value="TreeGrafter"/>
</dbReference>
<comment type="similarity">
    <text evidence="2">Belongs to the GOSR1 family.</text>
</comment>
<dbReference type="GO" id="GO:0006888">
    <property type="term" value="P:endoplasmic reticulum to Golgi vesicle-mediated transport"/>
    <property type="evidence" value="ECO:0007669"/>
    <property type="project" value="InterPro"/>
</dbReference>
<keyword evidence="3" id="KW-0813">Transport</keyword>
<evidence type="ECO:0000313" key="11">
    <source>
        <dbReference type="EMBL" id="GBF90540.1"/>
    </source>
</evidence>
<evidence type="ECO:0000256" key="9">
    <source>
        <dbReference type="SAM" id="Coils"/>
    </source>
</evidence>
<dbReference type="GO" id="GO:0005484">
    <property type="term" value="F:SNAP receptor activity"/>
    <property type="evidence" value="ECO:0007669"/>
    <property type="project" value="TreeGrafter"/>
</dbReference>
<keyword evidence="6 10" id="KW-1133">Transmembrane helix</keyword>
<proteinExistence type="inferred from homology"/>
<sequence>MRGDAGPGSLALGRLPSIMGPTDRAWEDLRREARRLEGELEVKLQALTKLVSSCDPSSYRARPDAAAAAPPGAEAMADARAAEIQALLRRLANVNEEMGGVVGGGVMGDARGHTLTRHQDVLQEYMQEFRRLEASMGAARDRADLLGAGEGAPLLGVQVHNATGALLRERTQLSGTTGHVDDMLAQAQSVTRSLLEQRRLFDGAGDKLAAVGERFPVIGGLLGAIQRKKNKDTLVLSGVIAGCTFLLILYVFSR</sequence>
<keyword evidence="12" id="KW-1185">Reference proteome</keyword>
<name>A0A2V0NY86_9CHLO</name>
<evidence type="ECO:0008006" key="13">
    <source>
        <dbReference type="Google" id="ProtNLM"/>
    </source>
</evidence>
<dbReference type="GO" id="GO:0005797">
    <property type="term" value="C:Golgi medial cisterna"/>
    <property type="evidence" value="ECO:0007669"/>
    <property type="project" value="TreeGrafter"/>
</dbReference>
<dbReference type="Pfam" id="PF12352">
    <property type="entry name" value="V-SNARE_C"/>
    <property type="match status" value="1"/>
</dbReference>
<feature type="transmembrane region" description="Helical" evidence="10">
    <location>
        <begin position="234"/>
        <end position="252"/>
    </location>
</feature>
<evidence type="ECO:0000256" key="10">
    <source>
        <dbReference type="SAM" id="Phobius"/>
    </source>
</evidence>
<dbReference type="EMBL" id="BDRX01000017">
    <property type="protein sequence ID" value="GBF90540.1"/>
    <property type="molecule type" value="Genomic_DNA"/>
</dbReference>
<evidence type="ECO:0000256" key="5">
    <source>
        <dbReference type="ARBA" id="ARBA00022927"/>
    </source>
</evidence>
<evidence type="ECO:0000256" key="2">
    <source>
        <dbReference type="ARBA" id="ARBA00008473"/>
    </source>
</evidence>
<protein>
    <recommendedName>
        <fullName evidence="13">Golgi SNAP receptor complex member 1</fullName>
    </recommendedName>
</protein>
<dbReference type="PANTHER" id="PTHR21094:SF2">
    <property type="entry name" value="GOLGI SNAP RECEPTOR COMPLEX MEMBER 1"/>
    <property type="match status" value="1"/>
</dbReference>
<dbReference type="Proteomes" id="UP000247498">
    <property type="component" value="Unassembled WGS sequence"/>
</dbReference>
<evidence type="ECO:0000256" key="6">
    <source>
        <dbReference type="ARBA" id="ARBA00022989"/>
    </source>
</evidence>
<dbReference type="GO" id="GO:0000139">
    <property type="term" value="C:Golgi membrane"/>
    <property type="evidence" value="ECO:0007669"/>
    <property type="project" value="UniProtKB-SubCell"/>
</dbReference>
<feature type="coiled-coil region" evidence="9">
    <location>
        <begin position="77"/>
        <end position="142"/>
    </location>
</feature>
<comment type="caution">
    <text evidence="11">The sequence shown here is derived from an EMBL/GenBank/DDBJ whole genome shotgun (WGS) entry which is preliminary data.</text>
</comment>
<evidence type="ECO:0000256" key="8">
    <source>
        <dbReference type="ARBA" id="ARBA00023136"/>
    </source>
</evidence>
<dbReference type="OrthoDB" id="422156at2759"/>
<accession>A0A2V0NY86</accession>
<evidence type="ECO:0000256" key="4">
    <source>
        <dbReference type="ARBA" id="ARBA00022692"/>
    </source>
</evidence>
<evidence type="ECO:0000256" key="7">
    <source>
        <dbReference type="ARBA" id="ARBA00023034"/>
    </source>
</evidence>
<dbReference type="GO" id="GO:0006906">
    <property type="term" value="P:vesicle fusion"/>
    <property type="evidence" value="ECO:0007669"/>
    <property type="project" value="TreeGrafter"/>
</dbReference>
<comment type="subcellular location">
    <subcellularLocation>
        <location evidence="1">Golgi apparatus membrane</location>
        <topology evidence="1">Single-pass type IV membrane protein</topology>
    </subcellularLocation>
</comment>
<dbReference type="GO" id="GO:0048219">
    <property type="term" value="P:inter-Golgi cisterna vesicle-mediated transport"/>
    <property type="evidence" value="ECO:0007669"/>
    <property type="project" value="TreeGrafter"/>
</dbReference>
<dbReference type="STRING" id="307507.A0A2V0NY86"/>
<keyword evidence="7" id="KW-0333">Golgi apparatus</keyword>
<dbReference type="PIRSF" id="PIRSF027109">
    <property type="entry name" value="Golgi_SNARE"/>
    <property type="match status" value="1"/>
</dbReference>
<dbReference type="InParanoid" id="A0A2V0NY86"/>
<gene>
    <name evidence="11" type="ORF">Rsub_03536</name>
</gene>
<evidence type="ECO:0000256" key="3">
    <source>
        <dbReference type="ARBA" id="ARBA00022448"/>
    </source>
</evidence>
<reference evidence="11 12" key="1">
    <citation type="journal article" date="2018" name="Sci. Rep.">
        <title>Raphidocelis subcapitata (=Pseudokirchneriella subcapitata) provides an insight into genome evolution and environmental adaptations in the Sphaeropleales.</title>
        <authorList>
            <person name="Suzuki S."/>
            <person name="Yamaguchi H."/>
            <person name="Nakajima N."/>
            <person name="Kawachi M."/>
        </authorList>
    </citation>
    <scope>NUCLEOTIDE SEQUENCE [LARGE SCALE GENOMIC DNA]</scope>
    <source>
        <strain evidence="11 12">NIES-35</strain>
    </source>
</reference>
<dbReference type="GO" id="GO:0015031">
    <property type="term" value="P:protein transport"/>
    <property type="evidence" value="ECO:0007669"/>
    <property type="project" value="UniProtKB-KW"/>
</dbReference>
<keyword evidence="9" id="KW-0175">Coiled coil</keyword>
<dbReference type="InterPro" id="IPR023601">
    <property type="entry name" value="Golgi_SNAP_su1"/>
</dbReference>